<keyword evidence="9" id="KW-1185">Reference proteome</keyword>
<comment type="similarity">
    <text evidence="1">Belongs to the sigma-70 factor family. ECF subfamily.</text>
</comment>
<evidence type="ECO:0000313" key="8">
    <source>
        <dbReference type="EMBL" id="RJT74900.1"/>
    </source>
</evidence>
<dbReference type="InterPro" id="IPR013324">
    <property type="entry name" value="RNA_pol_sigma_r3/r4-like"/>
</dbReference>
<evidence type="ECO:0000256" key="1">
    <source>
        <dbReference type="ARBA" id="ARBA00010641"/>
    </source>
</evidence>
<dbReference type="EMBL" id="QZVT01000018">
    <property type="protein sequence ID" value="RJT74900.1"/>
    <property type="molecule type" value="Genomic_DNA"/>
</dbReference>
<evidence type="ECO:0000256" key="5">
    <source>
        <dbReference type="SAM" id="MobiDB-lite"/>
    </source>
</evidence>
<gene>
    <name evidence="8" type="ORF">D6T63_18360</name>
</gene>
<dbReference type="GO" id="GO:0003677">
    <property type="term" value="F:DNA binding"/>
    <property type="evidence" value="ECO:0007669"/>
    <property type="project" value="InterPro"/>
</dbReference>
<evidence type="ECO:0000313" key="9">
    <source>
        <dbReference type="Proteomes" id="UP000272560"/>
    </source>
</evidence>
<reference evidence="8 9" key="1">
    <citation type="submission" date="2018-09" db="EMBL/GenBank/DDBJ databases">
        <title>Novel species of Arthrobacter.</title>
        <authorList>
            <person name="Liu Q."/>
            <person name="Xin Y.-H."/>
        </authorList>
    </citation>
    <scope>NUCLEOTIDE SEQUENCE [LARGE SCALE GENOMIC DNA]</scope>
    <source>
        <strain evidence="8 9">Hz2</strain>
    </source>
</reference>
<comment type="caution">
    <text evidence="8">The sequence shown here is derived from an EMBL/GenBank/DDBJ whole genome shotgun (WGS) entry which is preliminary data.</text>
</comment>
<feature type="domain" description="RNA polymerase sigma-70 region 2" evidence="6">
    <location>
        <begin position="45"/>
        <end position="113"/>
    </location>
</feature>
<evidence type="ECO:0000259" key="6">
    <source>
        <dbReference type="Pfam" id="PF04542"/>
    </source>
</evidence>
<dbReference type="GO" id="GO:0016987">
    <property type="term" value="F:sigma factor activity"/>
    <property type="evidence" value="ECO:0007669"/>
    <property type="project" value="UniProtKB-KW"/>
</dbReference>
<dbReference type="AlphaFoldDB" id="A0A3A5M290"/>
<dbReference type="GO" id="GO:0006352">
    <property type="term" value="P:DNA-templated transcription initiation"/>
    <property type="evidence" value="ECO:0007669"/>
    <property type="project" value="InterPro"/>
</dbReference>
<accession>A0A3A5M290</accession>
<proteinExistence type="inferred from homology"/>
<dbReference type="InterPro" id="IPR036388">
    <property type="entry name" value="WH-like_DNA-bd_sf"/>
</dbReference>
<dbReference type="Proteomes" id="UP000272560">
    <property type="component" value="Unassembled WGS sequence"/>
</dbReference>
<keyword evidence="4" id="KW-0804">Transcription</keyword>
<protein>
    <submittedName>
        <fullName evidence="8">Sigma-70 family RNA polymerase sigma factor</fullName>
    </submittedName>
</protein>
<dbReference type="SUPFAM" id="SSF88659">
    <property type="entry name" value="Sigma3 and sigma4 domains of RNA polymerase sigma factors"/>
    <property type="match status" value="1"/>
</dbReference>
<dbReference type="Gene3D" id="1.10.1740.10">
    <property type="match status" value="1"/>
</dbReference>
<dbReference type="SUPFAM" id="SSF88946">
    <property type="entry name" value="Sigma2 domain of RNA polymerase sigma factors"/>
    <property type="match status" value="1"/>
</dbReference>
<dbReference type="NCBIfam" id="TIGR02937">
    <property type="entry name" value="sigma70-ECF"/>
    <property type="match status" value="1"/>
</dbReference>
<dbReference type="Gene3D" id="1.10.10.10">
    <property type="entry name" value="Winged helix-like DNA-binding domain superfamily/Winged helix DNA-binding domain"/>
    <property type="match status" value="1"/>
</dbReference>
<dbReference type="Pfam" id="PF04542">
    <property type="entry name" value="Sigma70_r2"/>
    <property type="match status" value="1"/>
</dbReference>
<evidence type="ECO:0000256" key="2">
    <source>
        <dbReference type="ARBA" id="ARBA00023015"/>
    </source>
</evidence>
<dbReference type="PANTHER" id="PTHR43133:SF51">
    <property type="entry name" value="RNA POLYMERASE SIGMA FACTOR"/>
    <property type="match status" value="1"/>
</dbReference>
<dbReference type="OrthoDB" id="7376212at2"/>
<dbReference type="InterPro" id="IPR013249">
    <property type="entry name" value="RNA_pol_sigma70_r4_t2"/>
</dbReference>
<dbReference type="InterPro" id="IPR007627">
    <property type="entry name" value="RNA_pol_sigma70_r2"/>
</dbReference>
<dbReference type="InterPro" id="IPR014284">
    <property type="entry name" value="RNA_pol_sigma-70_dom"/>
</dbReference>
<dbReference type="InterPro" id="IPR013325">
    <property type="entry name" value="RNA_pol_sigma_r2"/>
</dbReference>
<organism evidence="8 9">
    <name type="scientific">Arthrobacter cheniae</name>
    <dbReference type="NCBI Taxonomy" id="1258888"/>
    <lineage>
        <taxon>Bacteria</taxon>
        <taxon>Bacillati</taxon>
        <taxon>Actinomycetota</taxon>
        <taxon>Actinomycetes</taxon>
        <taxon>Micrococcales</taxon>
        <taxon>Micrococcaceae</taxon>
        <taxon>Arthrobacter</taxon>
    </lineage>
</organism>
<evidence type="ECO:0000256" key="3">
    <source>
        <dbReference type="ARBA" id="ARBA00023082"/>
    </source>
</evidence>
<dbReference type="CDD" id="cd06171">
    <property type="entry name" value="Sigma70_r4"/>
    <property type="match status" value="1"/>
</dbReference>
<keyword evidence="3" id="KW-0731">Sigma factor</keyword>
<feature type="region of interest" description="Disordered" evidence="5">
    <location>
        <begin position="107"/>
        <end position="141"/>
    </location>
</feature>
<dbReference type="PANTHER" id="PTHR43133">
    <property type="entry name" value="RNA POLYMERASE ECF-TYPE SIGMA FACTO"/>
    <property type="match status" value="1"/>
</dbReference>
<dbReference type="Pfam" id="PF08281">
    <property type="entry name" value="Sigma70_r4_2"/>
    <property type="match status" value="1"/>
</dbReference>
<keyword evidence="2" id="KW-0805">Transcription regulation</keyword>
<evidence type="ECO:0000259" key="7">
    <source>
        <dbReference type="Pfam" id="PF08281"/>
    </source>
</evidence>
<feature type="domain" description="RNA polymerase sigma factor 70 region 4 type 2" evidence="7">
    <location>
        <begin position="167"/>
        <end position="219"/>
    </location>
</feature>
<sequence>MEAEGSPKAGARGWQGGRGVSLDDLDELTIVARAQDGDLEAFNWLITAYQGGVYRLCLRMLNDRTEAEDIVQETFITAWRSLPNLTVPQAFIPWLYRTATNKCLDELRRRQRRPSDPIADLDAEELSMPSSGQAGGGAGLGRRDSVGGGAGLAVDPAQEVENRAQIRALADLLQSVQPGLRACWLLREVHGFSYGEIAAIVQLPESTVRGRIARAKRSLAEGMEPWR</sequence>
<dbReference type="InterPro" id="IPR039425">
    <property type="entry name" value="RNA_pol_sigma-70-like"/>
</dbReference>
<name>A0A3A5M290_9MICC</name>
<evidence type="ECO:0000256" key="4">
    <source>
        <dbReference type="ARBA" id="ARBA00023163"/>
    </source>
</evidence>